<keyword evidence="9 12" id="KW-0408">Iron</keyword>
<dbReference type="PANTHER" id="PTHR24305">
    <property type="entry name" value="CYTOCHROME P450"/>
    <property type="match status" value="1"/>
</dbReference>
<dbReference type="EMBL" id="MU251557">
    <property type="protein sequence ID" value="KAG9232265.1"/>
    <property type="molecule type" value="Genomic_DNA"/>
</dbReference>
<evidence type="ECO:0000256" key="10">
    <source>
        <dbReference type="ARBA" id="ARBA00023033"/>
    </source>
</evidence>
<keyword evidence="15" id="KW-1185">Reference proteome</keyword>
<keyword evidence="10" id="KW-0503">Monooxygenase</keyword>
<dbReference type="Gene3D" id="1.10.630.10">
    <property type="entry name" value="Cytochrome P450"/>
    <property type="match status" value="1"/>
</dbReference>
<evidence type="ECO:0000256" key="9">
    <source>
        <dbReference type="ARBA" id="ARBA00023004"/>
    </source>
</evidence>
<feature type="binding site" description="axial binding residue" evidence="12">
    <location>
        <position position="452"/>
    </location>
    <ligand>
        <name>heme</name>
        <dbReference type="ChEBI" id="CHEBI:30413"/>
    </ligand>
    <ligandPart>
        <name>Fe</name>
        <dbReference type="ChEBI" id="CHEBI:18248"/>
    </ligandPart>
</feature>
<evidence type="ECO:0000313" key="14">
    <source>
        <dbReference type="EMBL" id="KAG9232265.1"/>
    </source>
</evidence>
<dbReference type="PRINTS" id="PR00463">
    <property type="entry name" value="EP450I"/>
</dbReference>
<evidence type="ECO:0000256" key="1">
    <source>
        <dbReference type="ARBA" id="ARBA00001971"/>
    </source>
</evidence>
<dbReference type="GO" id="GO:0020037">
    <property type="term" value="F:heme binding"/>
    <property type="evidence" value="ECO:0007669"/>
    <property type="project" value="InterPro"/>
</dbReference>
<organism evidence="14 15">
    <name type="scientific">Amylocarpus encephaloides</name>
    <dbReference type="NCBI Taxonomy" id="45428"/>
    <lineage>
        <taxon>Eukaryota</taxon>
        <taxon>Fungi</taxon>
        <taxon>Dikarya</taxon>
        <taxon>Ascomycota</taxon>
        <taxon>Pezizomycotina</taxon>
        <taxon>Leotiomycetes</taxon>
        <taxon>Helotiales</taxon>
        <taxon>Helotiales incertae sedis</taxon>
        <taxon>Amylocarpus</taxon>
    </lineage>
</organism>
<accession>A0A9P7YFT8</accession>
<dbReference type="InterPro" id="IPR050121">
    <property type="entry name" value="Cytochrome_P450_monoxygenase"/>
</dbReference>
<gene>
    <name evidence="14" type="ORF">BJ875DRAFT_467296</name>
</gene>
<reference evidence="14" key="1">
    <citation type="journal article" date="2021" name="IMA Fungus">
        <title>Genomic characterization of three marine fungi, including Emericellopsis atlantica sp. nov. with signatures of a generalist lifestyle and marine biomass degradation.</title>
        <authorList>
            <person name="Hagestad O.C."/>
            <person name="Hou L."/>
            <person name="Andersen J.H."/>
            <person name="Hansen E.H."/>
            <person name="Altermark B."/>
            <person name="Li C."/>
            <person name="Kuhnert E."/>
            <person name="Cox R.J."/>
            <person name="Crous P.W."/>
            <person name="Spatafora J.W."/>
            <person name="Lail K."/>
            <person name="Amirebrahimi M."/>
            <person name="Lipzen A."/>
            <person name="Pangilinan J."/>
            <person name="Andreopoulos W."/>
            <person name="Hayes R.D."/>
            <person name="Ng V."/>
            <person name="Grigoriev I.V."/>
            <person name="Jackson S.A."/>
            <person name="Sutton T.D.S."/>
            <person name="Dobson A.D.W."/>
            <person name="Rama T."/>
        </authorList>
    </citation>
    <scope>NUCLEOTIDE SEQUENCE</scope>
    <source>
        <strain evidence="14">TRa018bII</strain>
    </source>
</reference>
<comment type="similarity">
    <text evidence="3">Belongs to the cytochrome P450 family.</text>
</comment>
<dbReference type="Proteomes" id="UP000824998">
    <property type="component" value="Unassembled WGS sequence"/>
</dbReference>
<keyword evidence="5 13" id="KW-0812">Transmembrane</keyword>
<dbReference type="PANTHER" id="PTHR24305:SF157">
    <property type="entry name" value="N-ACETYLTRYPTOPHAN 6-HYDROXYLASE IVOC-RELATED"/>
    <property type="match status" value="1"/>
</dbReference>
<dbReference type="OrthoDB" id="3945418at2759"/>
<feature type="transmembrane region" description="Helical" evidence="13">
    <location>
        <begin position="12"/>
        <end position="33"/>
    </location>
</feature>
<keyword evidence="11 13" id="KW-0472">Membrane</keyword>
<dbReference type="PRINTS" id="PR00385">
    <property type="entry name" value="P450"/>
</dbReference>
<dbReference type="FunFam" id="1.10.630.10:FF:000069">
    <property type="entry name" value="Cytochrome P450, putative (Eurofung)"/>
    <property type="match status" value="1"/>
</dbReference>
<evidence type="ECO:0000256" key="2">
    <source>
        <dbReference type="ARBA" id="ARBA00004167"/>
    </source>
</evidence>
<evidence type="ECO:0000256" key="8">
    <source>
        <dbReference type="ARBA" id="ARBA00023002"/>
    </source>
</evidence>
<evidence type="ECO:0000256" key="12">
    <source>
        <dbReference type="PIRSR" id="PIRSR602401-1"/>
    </source>
</evidence>
<dbReference type="GO" id="GO:0016020">
    <property type="term" value="C:membrane"/>
    <property type="evidence" value="ECO:0007669"/>
    <property type="project" value="UniProtKB-SubCell"/>
</dbReference>
<proteinExistence type="inferred from homology"/>
<evidence type="ECO:0000256" key="7">
    <source>
        <dbReference type="ARBA" id="ARBA00022989"/>
    </source>
</evidence>
<dbReference type="InterPro" id="IPR002401">
    <property type="entry name" value="Cyt_P450_E_grp-I"/>
</dbReference>
<evidence type="ECO:0000256" key="5">
    <source>
        <dbReference type="ARBA" id="ARBA00022692"/>
    </source>
</evidence>
<dbReference type="GO" id="GO:0005506">
    <property type="term" value="F:iron ion binding"/>
    <property type="evidence" value="ECO:0007669"/>
    <property type="project" value="InterPro"/>
</dbReference>
<protein>
    <submittedName>
        <fullName evidence="14">Cytochrome P450</fullName>
    </submittedName>
</protein>
<dbReference type="SUPFAM" id="SSF48264">
    <property type="entry name" value="Cytochrome P450"/>
    <property type="match status" value="1"/>
</dbReference>
<evidence type="ECO:0000256" key="3">
    <source>
        <dbReference type="ARBA" id="ARBA00010617"/>
    </source>
</evidence>
<sequence length="510" mass="58448">MPSVYDRQVEWPVLAVVTVSLYLFSTVVYRLYFSPLAKFPGPRLAAATLMYEAYYDVVKQGQYTFKIKELHKKYGPIVRISPYELHVDDPEFYDELMSRTSPRDKYKYYVDQFGIPKSSFSTIDHRLHRMRRQPLNPLFSKQSIFRLEPTINGLVEKLCSRFDEFKKSGQPIPLRIAYSCFTTDVVTLYSLNKCWNFLDDPEFSPVWCATIKATADMGNLMKHVPWLFGVIMSLPDAVISIIFPDMMLLINWRRSLTSHIQAIIDGSNEKGEKDGDGLSRTVFHSLLESDIPAEEKTLDRLVQEGQVVVGAGADTTAHALTTTTFHLLDNPDKLAKLRRELEIAMPDRYAPAKLSVVEQLPYLAAVINEGLRLSYGLSTRLARVSPKEELRFKEWTIPIQTPVGMTSVMMHHNETIFPDSYSFIPERWSEQPDGGRSLEKYLVSFAKGTRQCIGMNLARAELFLALATIFRRYDLDLYDTKRARDIDLRHDNFLPQASLESRGVRVVIKG</sequence>
<comment type="subcellular location">
    <subcellularLocation>
        <location evidence="2">Membrane</location>
        <topology evidence="2">Single-pass membrane protein</topology>
    </subcellularLocation>
</comment>
<dbReference type="InterPro" id="IPR001128">
    <property type="entry name" value="Cyt_P450"/>
</dbReference>
<dbReference type="Pfam" id="PF00067">
    <property type="entry name" value="p450"/>
    <property type="match status" value="1"/>
</dbReference>
<keyword evidence="4 12" id="KW-0349">Heme</keyword>
<dbReference type="GO" id="GO:0004497">
    <property type="term" value="F:monooxygenase activity"/>
    <property type="evidence" value="ECO:0007669"/>
    <property type="project" value="UniProtKB-KW"/>
</dbReference>
<keyword evidence="7 13" id="KW-1133">Transmembrane helix</keyword>
<dbReference type="CDD" id="cd11062">
    <property type="entry name" value="CYP58-like"/>
    <property type="match status" value="1"/>
</dbReference>
<keyword evidence="6 12" id="KW-0479">Metal-binding</keyword>
<comment type="caution">
    <text evidence="14">The sequence shown here is derived from an EMBL/GenBank/DDBJ whole genome shotgun (WGS) entry which is preliminary data.</text>
</comment>
<dbReference type="GO" id="GO:0016705">
    <property type="term" value="F:oxidoreductase activity, acting on paired donors, with incorporation or reduction of molecular oxygen"/>
    <property type="evidence" value="ECO:0007669"/>
    <property type="project" value="InterPro"/>
</dbReference>
<evidence type="ECO:0000256" key="4">
    <source>
        <dbReference type="ARBA" id="ARBA00022617"/>
    </source>
</evidence>
<evidence type="ECO:0000256" key="6">
    <source>
        <dbReference type="ARBA" id="ARBA00022723"/>
    </source>
</evidence>
<evidence type="ECO:0000313" key="15">
    <source>
        <dbReference type="Proteomes" id="UP000824998"/>
    </source>
</evidence>
<name>A0A9P7YFT8_9HELO</name>
<evidence type="ECO:0000256" key="11">
    <source>
        <dbReference type="ARBA" id="ARBA00023136"/>
    </source>
</evidence>
<evidence type="ECO:0000256" key="13">
    <source>
        <dbReference type="SAM" id="Phobius"/>
    </source>
</evidence>
<dbReference type="AlphaFoldDB" id="A0A9P7YFT8"/>
<dbReference type="InterPro" id="IPR036396">
    <property type="entry name" value="Cyt_P450_sf"/>
</dbReference>
<comment type="cofactor">
    <cofactor evidence="1 12">
        <name>heme</name>
        <dbReference type="ChEBI" id="CHEBI:30413"/>
    </cofactor>
</comment>
<keyword evidence="8" id="KW-0560">Oxidoreductase</keyword>